<dbReference type="GO" id="GO:0005886">
    <property type="term" value="C:plasma membrane"/>
    <property type="evidence" value="ECO:0007669"/>
    <property type="project" value="UniProtKB-SubCell"/>
</dbReference>
<keyword evidence="2" id="KW-0813">Transport</keyword>
<reference evidence="12" key="1">
    <citation type="submission" date="2018-06" db="EMBL/GenBank/DDBJ databases">
        <authorList>
            <person name="Zhirakovskaya E."/>
        </authorList>
    </citation>
    <scope>NUCLEOTIDE SEQUENCE</scope>
</reference>
<feature type="transmembrane region" description="Helical" evidence="10">
    <location>
        <begin position="89"/>
        <end position="109"/>
    </location>
</feature>
<feature type="transmembrane region" description="Helical" evidence="10">
    <location>
        <begin position="230"/>
        <end position="253"/>
    </location>
</feature>
<keyword evidence="7 10" id="KW-0472">Membrane</keyword>
<accession>A0A3B0V702</accession>
<evidence type="ECO:0000256" key="3">
    <source>
        <dbReference type="ARBA" id="ARBA00022475"/>
    </source>
</evidence>
<evidence type="ECO:0000256" key="8">
    <source>
        <dbReference type="ARBA" id="ARBA00023186"/>
    </source>
</evidence>
<evidence type="ECO:0000259" key="11">
    <source>
        <dbReference type="Pfam" id="PF02096"/>
    </source>
</evidence>
<dbReference type="InterPro" id="IPR001708">
    <property type="entry name" value="YidC/ALB3/OXA1/COX18"/>
</dbReference>
<dbReference type="GO" id="GO:0051205">
    <property type="term" value="P:protein insertion into membrane"/>
    <property type="evidence" value="ECO:0007669"/>
    <property type="project" value="TreeGrafter"/>
</dbReference>
<dbReference type="EMBL" id="UOET01000155">
    <property type="protein sequence ID" value="VAW27754.1"/>
    <property type="molecule type" value="Genomic_DNA"/>
</dbReference>
<evidence type="ECO:0000256" key="10">
    <source>
        <dbReference type="SAM" id="Phobius"/>
    </source>
</evidence>
<dbReference type="PANTHER" id="PTHR12428">
    <property type="entry name" value="OXA1"/>
    <property type="match status" value="1"/>
</dbReference>
<evidence type="ECO:0000256" key="9">
    <source>
        <dbReference type="SAM" id="MobiDB-lite"/>
    </source>
</evidence>
<dbReference type="CDD" id="cd20070">
    <property type="entry name" value="5TM_YidC_Alb3"/>
    <property type="match status" value="1"/>
</dbReference>
<organism evidence="12">
    <name type="scientific">hydrothermal vent metagenome</name>
    <dbReference type="NCBI Taxonomy" id="652676"/>
    <lineage>
        <taxon>unclassified sequences</taxon>
        <taxon>metagenomes</taxon>
        <taxon>ecological metagenomes</taxon>
    </lineage>
</organism>
<sequence length="313" mass="34918">MFDTFIVQPILNLLFIINSVLPGHDFGVSIIIFTIVIRMALWPLVKKQLHQTRAMKALQPEIKKIKEKTKGDKQKEGQLLMELYKEKNVSPFGSIGVLLLQLPILFGLFRVLRILSDDPSQAVDMLYGFVKSMPGVPDLVASPALVTQALTDSFWGVIDLTKSAFNNGSIYWPLMIIALLAGILQFFQSKQLMPDTDDSRSLRDILKEEANGNKSEQKDINAAVGKNMRYFMPLITIFFAASFPGALALYWAAGAGVAIIQQKVILSRDVEEMEEFANTKTTKKKANKSKNTDNQKKGSSKKKETSSSKKKKG</sequence>
<dbReference type="GO" id="GO:0015031">
    <property type="term" value="P:protein transport"/>
    <property type="evidence" value="ECO:0007669"/>
    <property type="project" value="UniProtKB-KW"/>
</dbReference>
<evidence type="ECO:0000256" key="1">
    <source>
        <dbReference type="ARBA" id="ARBA00004651"/>
    </source>
</evidence>
<dbReference type="NCBIfam" id="TIGR03592">
    <property type="entry name" value="yidC_oxa1_cterm"/>
    <property type="match status" value="1"/>
</dbReference>
<keyword evidence="4 10" id="KW-0812">Transmembrane</keyword>
<dbReference type="InterPro" id="IPR047196">
    <property type="entry name" value="YidC_ALB_C"/>
</dbReference>
<evidence type="ECO:0000313" key="12">
    <source>
        <dbReference type="EMBL" id="VAW27754.1"/>
    </source>
</evidence>
<feature type="domain" description="Membrane insertase YidC/Oxa/ALB C-terminal" evidence="11">
    <location>
        <begin position="26"/>
        <end position="265"/>
    </location>
</feature>
<feature type="transmembrane region" description="Helical" evidence="10">
    <location>
        <begin position="26"/>
        <end position="45"/>
    </location>
</feature>
<evidence type="ECO:0000256" key="5">
    <source>
        <dbReference type="ARBA" id="ARBA00022927"/>
    </source>
</evidence>
<keyword evidence="8" id="KW-0143">Chaperone</keyword>
<keyword evidence="3" id="KW-1003">Cell membrane</keyword>
<keyword evidence="6 10" id="KW-1133">Transmembrane helix</keyword>
<feature type="region of interest" description="Disordered" evidence="9">
    <location>
        <begin position="276"/>
        <end position="313"/>
    </location>
</feature>
<dbReference type="InterPro" id="IPR028055">
    <property type="entry name" value="YidC/Oxa/ALB_C"/>
</dbReference>
<name>A0A3B0V702_9ZZZZ</name>
<dbReference type="AlphaFoldDB" id="A0A3B0V702"/>
<evidence type="ECO:0000256" key="6">
    <source>
        <dbReference type="ARBA" id="ARBA00022989"/>
    </source>
</evidence>
<dbReference type="PANTHER" id="PTHR12428:SF65">
    <property type="entry name" value="CYTOCHROME C OXIDASE ASSEMBLY PROTEIN COX18, MITOCHONDRIAL"/>
    <property type="match status" value="1"/>
</dbReference>
<feature type="compositionally biased region" description="Basic and acidic residues" evidence="9">
    <location>
        <begin position="290"/>
        <end position="307"/>
    </location>
</feature>
<gene>
    <name evidence="12" type="ORF">MNBD_BACTEROID07-1673</name>
</gene>
<feature type="transmembrane region" description="Helical" evidence="10">
    <location>
        <begin position="170"/>
        <end position="187"/>
    </location>
</feature>
<dbReference type="GO" id="GO:0032977">
    <property type="term" value="F:membrane insertase activity"/>
    <property type="evidence" value="ECO:0007669"/>
    <property type="project" value="InterPro"/>
</dbReference>
<proteinExistence type="predicted"/>
<dbReference type="Pfam" id="PF02096">
    <property type="entry name" value="60KD_IMP"/>
    <property type="match status" value="1"/>
</dbReference>
<comment type="subcellular location">
    <subcellularLocation>
        <location evidence="1">Cell membrane</location>
        <topology evidence="1">Multi-pass membrane protein</topology>
    </subcellularLocation>
</comment>
<keyword evidence="5" id="KW-0653">Protein transport</keyword>
<evidence type="ECO:0000256" key="4">
    <source>
        <dbReference type="ARBA" id="ARBA00022692"/>
    </source>
</evidence>
<evidence type="ECO:0000256" key="2">
    <source>
        <dbReference type="ARBA" id="ARBA00022448"/>
    </source>
</evidence>
<protein>
    <submittedName>
        <fullName evidence="12">Inner membrane protein translocase and chaperone YidC, short form OxaI-like</fullName>
    </submittedName>
</protein>
<evidence type="ECO:0000256" key="7">
    <source>
        <dbReference type="ARBA" id="ARBA00023136"/>
    </source>
</evidence>